<evidence type="ECO:0000256" key="2">
    <source>
        <dbReference type="ARBA" id="ARBA00022679"/>
    </source>
</evidence>
<evidence type="ECO:0000256" key="4">
    <source>
        <dbReference type="PROSITE-ProRule" id="PRU00023"/>
    </source>
</evidence>
<keyword evidence="1 6" id="KW-0489">Methyltransferase</keyword>
<dbReference type="EMBL" id="JARKIE010000013">
    <property type="protein sequence ID" value="KAJ7703140.1"/>
    <property type="molecule type" value="Genomic_DNA"/>
</dbReference>
<feature type="repeat" description="ANK" evidence="4">
    <location>
        <begin position="49"/>
        <end position="81"/>
    </location>
</feature>
<keyword evidence="3" id="KW-0949">S-adenosyl-L-methionine</keyword>
<dbReference type="PROSITE" id="PS51559">
    <property type="entry name" value="SAM_RMT2"/>
    <property type="match status" value="1"/>
</dbReference>
<feature type="domain" description="RMT2" evidence="5">
    <location>
        <begin position="135"/>
        <end position="368"/>
    </location>
</feature>
<evidence type="ECO:0000259" key="5">
    <source>
        <dbReference type="PROSITE" id="PS51559"/>
    </source>
</evidence>
<dbReference type="InterPro" id="IPR026480">
    <property type="entry name" value="RMT2_dom"/>
</dbReference>
<dbReference type="GO" id="GO:0005634">
    <property type="term" value="C:nucleus"/>
    <property type="evidence" value="ECO:0007669"/>
    <property type="project" value="TreeGrafter"/>
</dbReference>
<dbReference type="Pfam" id="PF13637">
    <property type="entry name" value="Ank_4"/>
    <property type="match status" value="1"/>
</dbReference>
<protein>
    <submittedName>
        <fullName evidence="6">S-adenosyl-L-methionine-dependent methyltransferase</fullName>
    </submittedName>
</protein>
<dbReference type="Gene3D" id="3.40.50.150">
    <property type="entry name" value="Vaccinia Virus protein VP39"/>
    <property type="match status" value="1"/>
</dbReference>
<evidence type="ECO:0000256" key="1">
    <source>
        <dbReference type="ARBA" id="ARBA00022603"/>
    </source>
</evidence>
<dbReference type="CDD" id="cd02440">
    <property type="entry name" value="AdoMet_MTases"/>
    <property type="match status" value="1"/>
</dbReference>
<sequence>MSEPDEDDLDALTVLGEHLINSILFEEPLESIKRIIATGAPLWYQNESEGISCLHAAAYIQDLDLVKLLLQDGALWNATDYLRNTAGDIALSFNNEEIYTIIRDAGIRAELVLALLSRTPLNSATSMILQSPDDTSAAVSTDAFLSSKLRFTVDDKGQEICMLNVEDEEIGVMMGWEAGIMRETVANLCLDREPKKILNVGFGLGIIDTLFQSLSPALHVIIEAHPDVLKHMRKLGWYEKPGVKILEGKWQDFINAEQLGSLVPEGGFDLIYTDPFAEDFAMLRRFFSHLRPLLGPRARFSFFNGLGATNALTYDVMCRVAEVNLADAGLNDVKWIDVDLSQRARDHFGDTRKYFTVPIYRLPIINCP</sequence>
<dbReference type="AlphaFoldDB" id="A0AAD7DZ65"/>
<name>A0AAD7DZ65_MYCRO</name>
<dbReference type="InterPro" id="IPR036770">
    <property type="entry name" value="Ankyrin_rpt-contain_sf"/>
</dbReference>
<keyword evidence="4" id="KW-0040">ANK repeat</keyword>
<dbReference type="SUPFAM" id="SSF53335">
    <property type="entry name" value="S-adenosyl-L-methionine-dependent methyltransferases"/>
    <property type="match status" value="1"/>
</dbReference>
<reference evidence="6" key="1">
    <citation type="submission" date="2023-03" db="EMBL/GenBank/DDBJ databases">
        <title>Massive genome expansion in bonnet fungi (Mycena s.s.) driven by repeated elements and novel gene families across ecological guilds.</title>
        <authorList>
            <consortium name="Lawrence Berkeley National Laboratory"/>
            <person name="Harder C.B."/>
            <person name="Miyauchi S."/>
            <person name="Viragh M."/>
            <person name="Kuo A."/>
            <person name="Thoen E."/>
            <person name="Andreopoulos B."/>
            <person name="Lu D."/>
            <person name="Skrede I."/>
            <person name="Drula E."/>
            <person name="Henrissat B."/>
            <person name="Morin E."/>
            <person name="Kohler A."/>
            <person name="Barry K."/>
            <person name="LaButti K."/>
            <person name="Morin E."/>
            <person name="Salamov A."/>
            <person name="Lipzen A."/>
            <person name="Mereny Z."/>
            <person name="Hegedus B."/>
            <person name="Baldrian P."/>
            <person name="Stursova M."/>
            <person name="Weitz H."/>
            <person name="Taylor A."/>
            <person name="Grigoriev I.V."/>
            <person name="Nagy L.G."/>
            <person name="Martin F."/>
            <person name="Kauserud H."/>
        </authorList>
    </citation>
    <scope>NUCLEOTIDE SEQUENCE</scope>
    <source>
        <strain evidence="6">CBHHK067</strain>
    </source>
</reference>
<dbReference type="InterPro" id="IPR002110">
    <property type="entry name" value="Ankyrin_rpt"/>
</dbReference>
<dbReference type="SUPFAM" id="SSF48403">
    <property type="entry name" value="Ankyrin repeat"/>
    <property type="match status" value="1"/>
</dbReference>
<dbReference type="Gene3D" id="1.25.40.20">
    <property type="entry name" value="Ankyrin repeat-containing domain"/>
    <property type="match status" value="1"/>
</dbReference>
<keyword evidence="7" id="KW-1185">Reference proteome</keyword>
<organism evidence="6 7">
    <name type="scientific">Mycena rosella</name>
    <name type="common">Pink bonnet</name>
    <name type="synonym">Agaricus rosellus</name>
    <dbReference type="NCBI Taxonomy" id="1033263"/>
    <lineage>
        <taxon>Eukaryota</taxon>
        <taxon>Fungi</taxon>
        <taxon>Dikarya</taxon>
        <taxon>Basidiomycota</taxon>
        <taxon>Agaricomycotina</taxon>
        <taxon>Agaricomycetes</taxon>
        <taxon>Agaricomycetidae</taxon>
        <taxon>Agaricales</taxon>
        <taxon>Marasmiineae</taxon>
        <taxon>Mycenaceae</taxon>
        <taxon>Mycena</taxon>
    </lineage>
</organism>
<dbReference type="GO" id="GO:0005737">
    <property type="term" value="C:cytoplasm"/>
    <property type="evidence" value="ECO:0007669"/>
    <property type="project" value="TreeGrafter"/>
</dbReference>
<evidence type="ECO:0000256" key="3">
    <source>
        <dbReference type="ARBA" id="ARBA00022691"/>
    </source>
</evidence>
<dbReference type="GO" id="GO:0032259">
    <property type="term" value="P:methylation"/>
    <property type="evidence" value="ECO:0007669"/>
    <property type="project" value="UniProtKB-KW"/>
</dbReference>
<accession>A0AAD7DZ65</accession>
<dbReference type="Proteomes" id="UP001221757">
    <property type="component" value="Unassembled WGS sequence"/>
</dbReference>
<evidence type="ECO:0000313" key="7">
    <source>
        <dbReference type="Proteomes" id="UP001221757"/>
    </source>
</evidence>
<dbReference type="InterPro" id="IPR051038">
    <property type="entry name" value="RMT2/GAMT_Mtase"/>
</dbReference>
<proteinExistence type="predicted"/>
<evidence type="ECO:0000313" key="6">
    <source>
        <dbReference type="EMBL" id="KAJ7703140.1"/>
    </source>
</evidence>
<dbReference type="PROSITE" id="PS50297">
    <property type="entry name" value="ANK_REP_REGION"/>
    <property type="match status" value="1"/>
</dbReference>
<dbReference type="PANTHER" id="PTHR32379:SF1">
    <property type="entry name" value="GUANIDINOACETATE N-METHYLTRANSFERASE"/>
    <property type="match status" value="1"/>
</dbReference>
<comment type="caution">
    <text evidence="6">The sequence shown here is derived from an EMBL/GenBank/DDBJ whole genome shotgun (WGS) entry which is preliminary data.</text>
</comment>
<gene>
    <name evidence="6" type="ORF">B0H17DRAFT_1041907</name>
</gene>
<dbReference type="PROSITE" id="PS50088">
    <property type="entry name" value="ANK_REPEAT"/>
    <property type="match status" value="1"/>
</dbReference>
<keyword evidence="2" id="KW-0808">Transferase</keyword>
<dbReference type="GO" id="GO:0019702">
    <property type="term" value="F:protein arginine N5-methyltransferase activity"/>
    <property type="evidence" value="ECO:0007669"/>
    <property type="project" value="TreeGrafter"/>
</dbReference>
<dbReference type="PANTHER" id="PTHR32379">
    <property type="entry name" value="GUANIDINOACETATE N-METHYLTRANSFERASE"/>
    <property type="match status" value="1"/>
</dbReference>
<dbReference type="InterPro" id="IPR029063">
    <property type="entry name" value="SAM-dependent_MTases_sf"/>
</dbReference>